<accession>A0ABV0A3B0</accession>
<keyword evidence="2" id="KW-1185">Reference proteome</keyword>
<dbReference type="Proteomes" id="UP001407347">
    <property type="component" value="Unassembled WGS sequence"/>
</dbReference>
<dbReference type="RefSeq" id="WP_346013562.1">
    <property type="nucleotide sequence ID" value="NZ_JAQYXP010000005.1"/>
</dbReference>
<sequence>MTSNETASPAAIPFMRDTAAQRAHFKQYERQGMDYATLRNLADVVRRDINRHEPILAAFVEADEVDAATALEDELTHARMLLRCLERAANLTGEAGRVLRSLRGRVMDQLAFCREPAVPEPSINLTAEDIRAIRREELGVRFAVYRTYRRAMVHR</sequence>
<gene>
    <name evidence="1" type="ORF">PUR29_32965</name>
</gene>
<name>A0ABV0A3B0_9HYPH</name>
<reference evidence="1 2" key="1">
    <citation type="journal article" date="2023" name="PLoS ONE">
        <title>Complete genome assembly of Hawai'i environmental nontuberculous mycobacteria reveals unexpected co-isolation with methylobacteria.</title>
        <authorList>
            <person name="Hendrix J."/>
            <person name="Epperson L.E."/>
            <person name="Tong E.I."/>
            <person name="Chan Y.L."/>
            <person name="Hasan N.A."/>
            <person name="Dawrs S.N."/>
            <person name="Norton G.J."/>
            <person name="Virdi R."/>
            <person name="Crooks J.L."/>
            <person name="Chan E.D."/>
            <person name="Honda J.R."/>
            <person name="Strong M."/>
        </authorList>
    </citation>
    <scope>NUCLEOTIDE SEQUENCE [LARGE SCALE GENOMIC DNA]</scope>
    <source>
        <strain evidence="1 2">NJH_HI04-1</strain>
    </source>
</reference>
<comment type="caution">
    <text evidence="1">The sequence shown here is derived from an EMBL/GenBank/DDBJ whole genome shotgun (WGS) entry which is preliminary data.</text>
</comment>
<evidence type="ECO:0000313" key="1">
    <source>
        <dbReference type="EMBL" id="MEN3238261.1"/>
    </source>
</evidence>
<protein>
    <submittedName>
        <fullName evidence="1">Uncharacterized protein</fullName>
    </submittedName>
</protein>
<evidence type="ECO:0000313" key="2">
    <source>
        <dbReference type="Proteomes" id="UP001407347"/>
    </source>
</evidence>
<dbReference type="EMBL" id="JAQYXP010000005">
    <property type="protein sequence ID" value="MEN3238261.1"/>
    <property type="molecule type" value="Genomic_DNA"/>
</dbReference>
<organism evidence="1 2">
    <name type="scientific">Methylobacterium ajmalii</name>
    <dbReference type="NCBI Taxonomy" id="2738439"/>
    <lineage>
        <taxon>Bacteria</taxon>
        <taxon>Pseudomonadati</taxon>
        <taxon>Pseudomonadota</taxon>
        <taxon>Alphaproteobacteria</taxon>
        <taxon>Hyphomicrobiales</taxon>
        <taxon>Methylobacteriaceae</taxon>
        <taxon>Methylobacterium</taxon>
    </lineage>
</organism>
<proteinExistence type="predicted"/>